<gene>
    <name evidence="1" type="ORF">L873DRAFT_1167318</name>
</gene>
<dbReference type="Proteomes" id="UP000276215">
    <property type="component" value="Unassembled WGS sequence"/>
</dbReference>
<sequence length="144" mass="16172">MEAEGFRRSIASYFPIAPASNRPNLPITATPNITGFIDVLTQVTVGKSSLPPKKAKEMIISAMDLRNVVKAHVGLVRCRQEAVPVRPEDQTSEMPLADQSTHFNIRQTALDMIQCSKESFYMQDALRKLQRVLLRRLIDPLLPN</sequence>
<reference evidence="1 2" key="1">
    <citation type="journal article" date="2018" name="Nat. Ecol. Evol.">
        <title>Pezizomycetes genomes reveal the molecular basis of ectomycorrhizal truffle lifestyle.</title>
        <authorList>
            <person name="Murat C."/>
            <person name="Payen T."/>
            <person name="Noel B."/>
            <person name="Kuo A."/>
            <person name="Morin E."/>
            <person name="Chen J."/>
            <person name="Kohler A."/>
            <person name="Krizsan K."/>
            <person name="Balestrini R."/>
            <person name="Da Silva C."/>
            <person name="Montanini B."/>
            <person name="Hainaut M."/>
            <person name="Levati E."/>
            <person name="Barry K.W."/>
            <person name="Belfiori B."/>
            <person name="Cichocki N."/>
            <person name="Clum A."/>
            <person name="Dockter R.B."/>
            <person name="Fauchery L."/>
            <person name="Guy J."/>
            <person name="Iotti M."/>
            <person name="Le Tacon F."/>
            <person name="Lindquist E.A."/>
            <person name="Lipzen A."/>
            <person name="Malagnac F."/>
            <person name="Mello A."/>
            <person name="Molinier V."/>
            <person name="Miyauchi S."/>
            <person name="Poulain J."/>
            <person name="Riccioni C."/>
            <person name="Rubini A."/>
            <person name="Sitrit Y."/>
            <person name="Splivallo R."/>
            <person name="Traeger S."/>
            <person name="Wang M."/>
            <person name="Zifcakova L."/>
            <person name="Wipf D."/>
            <person name="Zambonelli A."/>
            <person name="Paolocci F."/>
            <person name="Nowrousian M."/>
            <person name="Ottonello S."/>
            <person name="Baldrian P."/>
            <person name="Spatafora J.W."/>
            <person name="Henrissat B."/>
            <person name="Nagy L.G."/>
            <person name="Aury J.M."/>
            <person name="Wincker P."/>
            <person name="Grigoriev I.V."/>
            <person name="Bonfante P."/>
            <person name="Martin F.M."/>
        </authorList>
    </citation>
    <scope>NUCLEOTIDE SEQUENCE [LARGE SCALE GENOMIC DNA]</scope>
    <source>
        <strain evidence="1 2">120613-1</strain>
    </source>
</reference>
<evidence type="ECO:0000313" key="1">
    <source>
        <dbReference type="EMBL" id="RPA88488.1"/>
    </source>
</evidence>
<accession>A0A3N4IUQ0</accession>
<name>A0A3N4IUQ0_9PEZI</name>
<dbReference type="EMBL" id="ML120940">
    <property type="protein sequence ID" value="RPA88488.1"/>
    <property type="molecule type" value="Genomic_DNA"/>
</dbReference>
<evidence type="ECO:0000313" key="2">
    <source>
        <dbReference type="Proteomes" id="UP000276215"/>
    </source>
</evidence>
<dbReference type="AlphaFoldDB" id="A0A3N4IUQ0"/>
<keyword evidence="2" id="KW-1185">Reference proteome</keyword>
<organism evidence="1 2">
    <name type="scientific">Choiromyces venosus 120613-1</name>
    <dbReference type="NCBI Taxonomy" id="1336337"/>
    <lineage>
        <taxon>Eukaryota</taxon>
        <taxon>Fungi</taxon>
        <taxon>Dikarya</taxon>
        <taxon>Ascomycota</taxon>
        <taxon>Pezizomycotina</taxon>
        <taxon>Pezizomycetes</taxon>
        <taxon>Pezizales</taxon>
        <taxon>Tuberaceae</taxon>
        <taxon>Choiromyces</taxon>
    </lineage>
</organism>
<proteinExistence type="predicted"/>
<dbReference type="OrthoDB" id="5419247at2759"/>
<protein>
    <submittedName>
        <fullName evidence="1">Uncharacterized protein</fullName>
    </submittedName>
</protein>